<dbReference type="KEGG" id="cne:CNL05540"/>
<gene>
    <name evidence="3" type="ordered locus">CNL05540</name>
</gene>
<name>Q5K8I7_CRYD1</name>
<proteinExistence type="predicted"/>
<dbReference type="OrthoDB" id="2576042at2759"/>
<dbReference type="AlphaFoldDB" id="Q5K8I7"/>
<evidence type="ECO:0000259" key="2">
    <source>
        <dbReference type="PROSITE" id="PS00036"/>
    </source>
</evidence>
<evidence type="ECO:0000256" key="1">
    <source>
        <dbReference type="SAM" id="MobiDB-lite"/>
    </source>
</evidence>
<dbReference type="PROSITE" id="PS00036">
    <property type="entry name" value="BZIP_BASIC"/>
    <property type="match status" value="1"/>
</dbReference>
<dbReference type="PaxDb" id="214684-Q5K8I7"/>
<keyword evidence="4" id="KW-1185">Reference proteome</keyword>
<sequence>MTMSPPANPSSPRRSLRTRPSAVASTSTGTIVVNNKVERDGAASVNCQVVVDTNTTSSSSRSRPSISSASASIDTFARRLSKRPSNEVKEQEGEEELGTSGTEEDEADEDRLSGEEDEDRKQEEEEQLPSGLGQSHGLSRSMTKPLTKYEEEGDSSVLNGRLKKKRRVTERRTLQNKTAQKKYRDKKKFLALRTLDFAVSMTRVCSRGLEGKERKAFKQILKDYLADVSELDQSYLADFLTKTGLHSKLLAE</sequence>
<feature type="compositionally biased region" description="Polar residues" evidence="1">
    <location>
        <begin position="132"/>
        <end position="144"/>
    </location>
</feature>
<organism evidence="3 4">
    <name type="scientific">Cryptococcus deneoformans (strain JEC21 / ATCC MYA-565)</name>
    <name type="common">Cryptococcus neoformans var. neoformans serotype D</name>
    <dbReference type="NCBI Taxonomy" id="214684"/>
    <lineage>
        <taxon>Eukaryota</taxon>
        <taxon>Fungi</taxon>
        <taxon>Dikarya</taxon>
        <taxon>Basidiomycota</taxon>
        <taxon>Agaricomycotina</taxon>
        <taxon>Tremellomycetes</taxon>
        <taxon>Tremellales</taxon>
        <taxon>Cryptococcaceae</taxon>
        <taxon>Cryptococcus</taxon>
        <taxon>Cryptococcus neoformans species complex</taxon>
    </lineage>
</organism>
<feature type="compositionally biased region" description="Polar residues" evidence="1">
    <location>
        <begin position="23"/>
        <end position="33"/>
    </location>
</feature>
<protein>
    <recommendedName>
        <fullName evidence="2">BZIP domain-containing protein</fullName>
    </recommendedName>
</protein>
<evidence type="ECO:0000313" key="4">
    <source>
        <dbReference type="Proteomes" id="UP000002149"/>
    </source>
</evidence>
<dbReference type="InParanoid" id="Q5K8I7"/>
<dbReference type="Proteomes" id="UP000002149">
    <property type="component" value="Chromosome 12"/>
</dbReference>
<feature type="domain" description="BZIP" evidence="2">
    <location>
        <begin position="171"/>
        <end position="186"/>
    </location>
</feature>
<feature type="compositionally biased region" description="Polar residues" evidence="1">
    <location>
        <begin position="45"/>
        <end position="56"/>
    </location>
</feature>
<accession>Q5K8I7</accession>
<dbReference type="GeneID" id="3254983"/>
<dbReference type="GO" id="GO:0003700">
    <property type="term" value="F:DNA-binding transcription factor activity"/>
    <property type="evidence" value="ECO:0007669"/>
    <property type="project" value="InterPro"/>
</dbReference>
<evidence type="ECO:0000313" key="3">
    <source>
        <dbReference type="EMBL" id="AAW46573.1"/>
    </source>
</evidence>
<reference evidence="3 4" key="1">
    <citation type="journal article" date="2005" name="Science">
        <title>The genome of the basidiomycetous yeast and human pathogen Cryptococcus neoformans.</title>
        <authorList>
            <person name="Loftus B.J."/>
            <person name="Fung E."/>
            <person name="Roncaglia P."/>
            <person name="Rowley D."/>
            <person name="Amedeo P."/>
            <person name="Bruno D."/>
            <person name="Vamathevan J."/>
            <person name="Miranda M."/>
            <person name="Anderson I.J."/>
            <person name="Fraser J.A."/>
            <person name="Allen J.E."/>
            <person name="Bosdet I.E."/>
            <person name="Brent M.R."/>
            <person name="Chiu R."/>
            <person name="Doering T.L."/>
            <person name="Donlin M.J."/>
            <person name="D'Souza C.A."/>
            <person name="Fox D.S."/>
            <person name="Grinberg V."/>
            <person name="Fu J."/>
            <person name="Fukushima M."/>
            <person name="Haas B.J."/>
            <person name="Huang J.C."/>
            <person name="Janbon G."/>
            <person name="Jones S.J."/>
            <person name="Koo H.L."/>
            <person name="Krzywinski M.I."/>
            <person name="Kwon-Chung J.K."/>
            <person name="Lengeler K.B."/>
            <person name="Maiti R."/>
            <person name="Marra M.A."/>
            <person name="Marra R.E."/>
            <person name="Mathewson C.A."/>
            <person name="Mitchell T.G."/>
            <person name="Pertea M."/>
            <person name="Riggs F.R."/>
            <person name="Salzberg S.L."/>
            <person name="Schein J.E."/>
            <person name="Shvartsbeyn A."/>
            <person name="Shin H."/>
            <person name="Shumway M."/>
            <person name="Specht C.A."/>
            <person name="Suh B.B."/>
            <person name="Tenney A."/>
            <person name="Utterback T.R."/>
            <person name="Wickes B.L."/>
            <person name="Wortman J.R."/>
            <person name="Wye N.H."/>
            <person name="Kronstad J.W."/>
            <person name="Lodge J.K."/>
            <person name="Heitman J."/>
            <person name="Davis R.W."/>
            <person name="Fraser C.M."/>
            <person name="Hyman R.W."/>
        </authorList>
    </citation>
    <scope>NUCLEOTIDE SEQUENCE [LARGE SCALE GENOMIC DNA]</scope>
    <source>
        <strain evidence="4">JEC21 / ATCC MYA-565</strain>
    </source>
</reference>
<dbReference type="RefSeq" id="XP_024513862.1">
    <property type="nucleotide sequence ID" value="XM_024658192.1"/>
</dbReference>
<feature type="region of interest" description="Disordered" evidence="1">
    <location>
        <begin position="1"/>
        <end position="168"/>
    </location>
</feature>
<dbReference type="VEuPathDB" id="FungiDB:CNL05540"/>
<feature type="compositionally biased region" description="Basic and acidic residues" evidence="1">
    <location>
        <begin position="110"/>
        <end position="123"/>
    </location>
</feature>
<feature type="compositionally biased region" description="Low complexity" evidence="1">
    <location>
        <begin position="10"/>
        <end position="21"/>
    </location>
</feature>
<feature type="compositionally biased region" description="Low complexity" evidence="1">
    <location>
        <begin position="57"/>
        <end position="73"/>
    </location>
</feature>
<dbReference type="EMBL" id="AE017352">
    <property type="protein sequence ID" value="AAW46573.1"/>
    <property type="molecule type" value="Genomic_DNA"/>
</dbReference>
<feature type="compositionally biased region" description="Acidic residues" evidence="1">
    <location>
        <begin position="92"/>
        <end position="109"/>
    </location>
</feature>
<dbReference type="InterPro" id="IPR004827">
    <property type="entry name" value="bZIP"/>
</dbReference>
<dbReference type="HOGENOM" id="CLU_1165761_0_0_1"/>